<dbReference type="EMBL" id="BSTJ01000012">
    <property type="protein sequence ID" value="GLY79584.1"/>
    <property type="molecule type" value="Genomic_DNA"/>
</dbReference>
<evidence type="ECO:0000256" key="1">
    <source>
        <dbReference type="ARBA" id="ARBA00004196"/>
    </source>
</evidence>
<evidence type="ECO:0000256" key="3">
    <source>
        <dbReference type="ARBA" id="ARBA00022723"/>
    </source>
</evidence>
<organism evidence="7 8">
    <name type="scientific">Actinoallomurus iriomotensis</name>
    <dbReference type="NCBI Taxonomy" id="478107"/>
    <lineage>
        <taxon>Bacteria</taxon>
        <taxon>Bacillati</taxon>
        <taxon>Actinomycetota</taxon>
        <taxon>Actinomycetes</taxon>
        <taxon>Streptosporangiales</taxon>
        <taxon>Thermomonosporaceae</taxon>
        <taxon>Actinoallomurus</taxon>
    </lineage>
</organism>
<dbReference type="PRINTS" id="PR00690">
    <property type="entry name" value="ADHESNFAMILY"/>
</dbReference>
<dbReference type="SUPFAM" id="SSF53807">
    <property type="entry name" value="Helical backbone' metal receptor"/>
    <property type="match status" value="1"/>
</dbReference>
<dbReference type="Pfam" id="PF01297">
    <property type="entry name" value="ZnuA"/>
    <property type="match status" value="1"/>
</dbReference>
<name>A0A9W6VTX8_9ACTN</name>
<feature type="chain" id="PRO_5040781048" evidence="6">
    <location>
        <begin position="20"/>
        <end position="310"/>
    </location>
</feature>
<keyword evidence="3" id="KW-0479">Metal-binding</keyword>
<dbReference type="PANTHER" id="PTHR42953">
    <property type="entry name" value="HIGH-AFFINITY ZINC UPTAKE SYSTEM PROTEIN ZNUA-RELATED"/>
    <property type="match status" value="1"/>
</dbReference>
<comment type="caution">
    <text evidence="7">The sequence shown here is derived from an EMBL/GenBank/DDBJ whole genome shotgun (WGS) entry which is preliminary data.</text>
</comment>
<dbReference type="GO" id="GO:0030313">
    <property type="term" value="C:cell envelope"/>
    <property type="evidence" value="ECO:0007669"/>
    <property type="project" value="UniProtKB-SubCell"/>
</dbReference>
<dbReference type="GO" id="GO:0046872">
    <property type="term" value="F:metal ion binding"/>
    <property type="evidence" value="ECO:0007669"/>
    <property type="project" value="UniProtKB-KW"/>
</dbReference>
<dbReference type="PANTHER" id="PTHR42953:SF1">
    <property type="entry name" value="METAL-BINDING PROTEIN HI_0362-RELATED"/>
    <property type="match status" value="1"/>
</dbReference>
<dbReference type="RefSeq" id="WP_285631288.1">
    <property type="nucleotide sequence ID" value="NZ_BSTJ01000012.1"/>
</dbReference>
<dbReference type="InterPro" id="IPR006128">
    <property type="entry name" value="Lipoprotein_PsaA-like"/>
</dbReference>
<accession>A0A9W6VTX8</accession>
<dbReference type="GO" id="GO:0030001">
    <property type="term" value="P:metal ion transport"/>
    <property type="evidence" value="ECO:0007669"/>
    <property type="project" value="InterPro"/>
</dbReference>
<reference evidence="7" key="1">
    <citation type="submission" date="2023-03" db="EMBL/GenBank/DDBJ databases">
        <title>Actinoallomurus iriomotensis NBRC 103681.</title>
        <authorList>
            <person name="Ichikawa N."/>
            <person name="Sato H."/>
            <person name="Tonouchi N."/>
        </authorList>
    </citation>
    <scope>NUCLEOTIDE SEQUENCE</scope>
    <source>
        <strain evidence="7">NBRC 103681</strain>
    </source>
</reference>
<proteinExistence type="inferred from homology"/>
<evidence type="ECO:0000256" key="4">
    <source>
        <dbReference type="ARBA" id="ARBA00022729"/>
    </source>
</evidence>
<dbReference type="InterPro" id="IPR050492">
    <property type="entry name" value="Bact_metal-bind_prot9"/>
</dbReference>
<dbReference type="InterPro" id="IPR006127">
    <property type="entry name" value="ZnuA-like"/>
</dbReference>
<gene>
    <name evidence="7" type="ORF">Airi01_078510</name>
</gene>
<evidence type="ECO:0000313" key="7">
    <source>
        <dbReference type="EMBL" id="GLY79584.1"/>
    </source>
</evidence>
<evidence type="ECO:0000256" key="5">
    <source>
        <dbReference type="RuleBase" id="RU003512"/>
    </source>
</evidence>
<dbReference type="Proteomes" id="UP001165135">
    <property type="component" value="Unassembled WGS sequence"/>
</dbReference>
<protein>
    <submittedName>
        <fullName evidence="7">Metal ABC transporter substrate-binding protein</fullName>
    </submittedName>
</protein>
<dbReference type="InterPro" id="IPR006129">
    <property type="entry name" value="AdhesinB"/>
</dbReference>
<comment type="subcellular location">
    <subcellularLocation>
        <location evidence="1">Cell envelope</location>
    </subcellularLocation>
</comment>
<evidence type="ECO:0000256" key="2">
    <source>
        <dbReference type="ARBA" id="ARBA00022448"/>
    </source>
</evidence>
<keyword evidence="4 6" id="KW-0732">Signal</keyword>
<evidence type="ECO:0000313" key="8">
    <source>
        <dbReference type="Proteomes" id="UP001165135"/>
    </source>
</evidence>
<dbReference type="GO" id="GO:0007155">
    <property type="term" value="P:cell adhesion"/>
    <property type="evidence" value="ECO:0007669"/>
    <property type="project" value="InterPro"/>
</dbReference>
<dbReference type="AlphaFoldDB" id="A0A9W6VTX8"/>
<dbReference type="Gene3D" id="3.40.50.1980">
    <property type="entry name" value="Nitrogenase molybdenum iron protein domain"/>
    <property type="match status" value="2"/>
</dbReference>
<comment type="similarity">
    <text evidence="5">Belongs to the bacterial solute-binding protein 9 family.</text>
</comment>
<dbReference type="PROSITE" id="PS51257">
    <property type="entry name" value="PROKAR_LIPOPROTEIN"/>
    <property type="match status" value="1"/>
</dbReference>
<dbReference type="PRINTS" id="PR00691">
    <property type="entry name" value="ADHESINB"/>
</dbReference>
<feature type="signal peptide" evidence="6">
    <location>
        <begin position="1"/>
        <end position="19"/>
    </location>
</feature>
<sequence>MRIHTSAVVLAGLLAAATACDGSASTGDGTGARRLKVVATTTQVADFARDIGGDKVKVTQLLKPNVDPHDYEPSPADIQAIAEADVVVENGVRLERWLDQTIKSAGFHGTLVDTSKGVPIRKGDGTEEEAAGDPHIWHDPKNAELMSRNIAAAFEATDPSGKAAYAANLASYTTKLDRLDSWIARQIGTLPAGRRELVTNHDAFGYYIDRYHLTFVGSIIPSFDTSAELSGKRLDALVAKIKATGVKAIFSESSLPPRTAEAIGKQAGVKVEAGEESLYGDTLGPAGSAGATYIDMERHNTTTIVTALKG</sequence>
<evidence type="ECO:0000256" key="6">
    <source>
        <dbReference type="SAM" id="SignalP"/>
    </source>
</evidence>
<keyword evidence="2 5" id="KW-0813">Transport</keyword>